<evidence type="ECO:0000256" key="11">
    <source>
        <dbReference type="SAM" id="SignalP"/>
    </source>
</evidence>
<dbReference type="UniPathway" id="UPA00219"/>
<dbReference type="SUPFAM" id="SSF141523">
    <property type="entry name" value="L,D-transpeptidase catalytic domain-like"/>
    <property type="match status" value="1"/>
</dbReference>
<proteinExistence type="inferred from homology"/>
<feature type="active site" description="Nucleophile" evidence="10">
    <location>
        <position position="492"/>
    </location>
</feature>
<gene>
    <name evidence="13" type="ORF">CfE428DRAFT_1211</name>
</gene>
<feature type="active site" description="Proton donor/acceptor" evidence="10">
    <location>
        <position position="479"/>
    </location>
</feature>
<comment type="similarity">
    <text evidence="2">Belongs to the YkuD family.</text>
</comment>
<evidence type="ECO:0000256" key="9">
    <source>
        <dbReference type="PROSITE-ProRule" id="PRU00023"/>
    </source>
</evidence>
<dbReference type="PROSITE" id="PS52029">
    <property type="entry name" value="LD_TPASE"/>
    <property type="match status" value="1"/>
</dbReference>
<dbReference type="Gene3D" id="1.25.40.20">
    <property type="entry name" value="Ankyrin repeat-containing domain"/>
    <property type="match status" value="2"/>
</dbReference>
<dbReference type="InterPro" id="IPR002110">
    <property type="entry name" value="Ankyrin_rpt"/>
</dbReference>
<dbReference type="AlphaFoldDB" id="B4CXC0"/>
<keyword evidence="4" id="KW-0677">Repeat</keyword>
<keyword evidence="3" id="KW-0808">Transferase</keyword>
<dbReference type="EMBL" id="ABVL01000003">
    <property type="protein sequence ID" value="EDY20918.1"/>
    <property type="molecule type" value="Genomic_DNA"/>
</dbReference>
<dbReference type="Gene3D" id="2.40.440.10">
    <property type="entry name" value="L,D-transpeptidase catalytic domain-like"/>
    <property type="match status" value="1"/>
</dbReference>
<evidence type="ECO:0000256" key="3">
    <source>
        <dbReference type="ARBA" id="ARBA00022679"/>
    </source>
</evidence>
<keyword evidence="7 9" id="KW-0040">ANK repeat</keyword>
<dbReference type="InterPro" id="IPR036770">
    <property type="entry name" value="Ankyrin_rpt-contain_sf"/>
</dbReference>
<evidence type="ECO:0000256" key="2">
    <source>
        <dbReference type="ARBA" id="ARBA00005992"/>
    </source>
</evidence>
<evidence type="ECO:0000313" key="13">
    <source>
        <dbReference type="EMBL" id="EDY20918.1"/>
    </source>
</evidence>
<keyword evidence="5 10" id="KW-0133">Cell shape</keyword>
<dbReference type="GO" id="GO:0004180">
    <property type="term" value="F:carboxypeptidase activity"/>
    <property type="evidence" value="ECO:0007669"/>
    <property type="project" value="UniProtKB-ARBA"/>
</dbReference>
<dbReference type="InParanoid" id="B4CXC0"/>
<keyword evidence="6 10" id="KW-0573">Peptidoglycan synthesis</keyword>
<dbReference type="eggNOG" id="COG0666">
    <property type="taxonomic scope" value="Bacteria"/>
</dbReference>
<dbReference type="GO" id="GO:0008360">
    <property type="term" value="P:regulation of cell shape"/>
    <property type="evidence" value="ECO:0007669"/>
    <property type="project" value="UniProtKB-UniRule"/>
</dbReference>
<feature type="repeat" description="ANK" evidence="9">
    <location>
        <begin position="342"/>
        <end position="374"/>
    </location>
</feature>
<evidence type="ECO:0000256" key="4">
    <source>
        <dbReference type="ARBA" id="ARBA00022737"/>
    </source>
</evidence>
<comment type="pathway">
    <text evidence="1 10">Cell wall biogenesis; peptidoglycan biosynthesis.</text>
</comment>
<dbReference type="GO" id="GO:0016740">
    <property type="term" value="F:transferase activity"/>
    <property type="evidence" value="ECO:0007669"/>
    <property type="project" value="UniProtKB-KW"/>
</dbReference>
<dbReference type="PROSITE" id="PS50297">
    <property type="entry name" value="ANK_REP_REGION"/>
    <property type="match status" value="2"/>
</dbReference>
<evidence type="ECO:0000256" key="6">
    <source>
        <dbReference type="ARBA" id="ARBA00022984"/>
    </source>
</evidence>
<dbReference type="eggNOG" id="COG1376">
    <property type="taxonomic scope" value="Bacteria"/>
</dbReference>
<feature type="repeat" description="ANK" evidence="9">
    <location>
        <begin position="121"/>
        <end position="153"/>
    </location>
</feature>
<evidence type="ECO:0000256" key="10">
    <source>
        <dbReference type="PROSITE-ProRule" id="PRU01373"/>
    </source>
</evidence>
<evidence type="ECO:0000259" key="12">
    <source>
        <dbReference type="PROSITE" id="PS52029"/>
    </source>
</evidence>
<dbReference type="Pfam" id="PF03734">
    <property type="entry name" value="YkuD"/>
    <property type="match status" value="1"/>
</dbReference>
<feature type="domain" description="L,D-TPase catalytic" evidence="12">
    <location>
        <begin position="407"/>
        <end position="516"/>
    </location>
</feature>
<dbReference type="GO" id="GO:0071555">
    <property type="term" value="P:cell wall organization"/>
    <property type="evidence" value="ECO:0007669"/>
    <property type="project" value="UniProtKB-UniRule"/>
</dbReference>
<dbReference type="GO" id="GO:0009252">
    <property type="term" value="P:peptidoglycan biosynthetic process"/>
    <property type="evidence" value="ECO:0007669"/>
    <property type="project" value="UniProtKB-UniPathway"/>
</dbReference>
<feature type="repeat" description="ANK" evidence="9">
    <location>
        <begin position="154"/>
        <end position="186"/>
    </location>
</feature>
<keyword evidence="8 10" id="KW-0961">Cell wall biogenesis/degradation</keyword>
<dbReference type="SUPFAM" id="SSF48403">
    <property type="entry name" value="Ankyrin repeat"/>
    <property type="match status" value="1"/>
</dbReference>
<evidence type="ECO:0000313" key="14">
    <source>
        <dbReference type="Proteomes" id="UP000005824"/>
    </source>
</evidence>
<dbReference type="Proteomes" id="UP000005824">
    <property type="component" value="Unassembled WGS sequence"/>
</dbReference>
<dbReference type="CDD" id="cd16913">
    <property type="entry name" value="YkuD_like"/>
    <property type="match status" value="1"/>
</dbReference>
<reference evidence="13 14" key="1">
    <citation type="journal article" date="2011" name="J. Bacteriol.">
        <title>Genome sequence of Chthoniobacter flavus Ellin428, an aerobic heterotrophic soil bacterium.</title>
        <authorList>
            <person name="Kant R."/>
            <person name="van Passel M.W."/>
            <person name="Palva A."/>
            <person name="Lucas S."/>
            <person name="Lapidus A."/>
            <person name="Glavina Del Rio T."/>
            <person name="Dalin E."/>
            <person name="Tice H."/>
            <person name="Bruce D."/>
            <person name="Goodwin L."/>
            <person name="Pitluck S."/>
            <person name="Larimer F.W."/>
            <person name="Land M.L."/>
            <person name="Hauser L."/>
            <person name="Sangwan P."/>
            <person name="de Vos W.M."/>
            <person name="Janssen P.H."/>
            <person name="Smidt H."/>
        </authorList>
    </citation>
    <scope>NUCLEOTIDE SEQUENCE [LARGE SCALE GENOMIC DNA]</scope>
    <source>
        <strain evidence="13 14">Ellin428</strain>
    </source>
</reference>
<evidence type="ECO:0000256" key="7">
    <source>
        <dbReference type="ARBA" id="ARBA00023043"/>
    </source>
</evidence>
<protein>
    <submittedName>
        <fullName evidence="13">ErfK/YbiS/YcfS/YnhG family protein</fullName>
    </submittedName>
</protein>
<organism evidence="13 14">
    <name type="scientific">Chthoniobacter flavus Ellin428</name>
    <dbReference type="NCBI Taxonomy" id="497964"/>
    <lineage>
        <taxon>Bacteria</taxon>
        <taxon>Pseudomonadati</taxon>
        <taxon>Verrucomicrobiota</taxon>
        <taxon>Spartobacteria</taxon>
        <taxon>Chthoniobacterales</taxon>
        <taxon>Chthoniobacteraceae</taxon>
        <taxon>Chthoniobacter</taxon>
    </lineage>
</organism>
<comment type="caution">
    <text evidence="13">The sequence shown here is derived from an EMBL/GenBank/DDBJ whole genome shotgun (WGS) entry which is preliminary data.</text>
</comment>
<dbReference type="STRING" id="497964.CfE428DRAFT_1211"/>
<dbReference type="InterPro" id="IPR038063">
    <property type="entry name" value="Transpep_catalytic_dom"/>
</dbReference>
<evidence type="ECO:0000256" key="1">
    <source>
        <dbReference type="ARBA" id="ARBA00004752"/>
    </source>
</evidence>
<accession>B4CXC0</accession>
<dbReference type="Pfam" id="PF12796">
    <property type="entry name" value="Ank_2"/>
    <property type="match status" value="2"/>
</dbReference>
<dbReference type="PANTHER" id="PTHR24198:SF165">
    <property type="entry name" value="ANKYRIN REPEAT-CONTAINING PROTEIN-RELATED"/>
    <property type="match status" value="1"/>
</dbReference>
<dbReference type="PROSITE" id="PS50088">
    <property type="entry name" value="ANK_REPEAT"/>
    <property type="match status" value="3"/>
</dbReference>
<sequence length="516" mass="55635" precursor="true">MVSAQSTQPTRIVRRLWGTTKTVAALCTLAVLATTAFAAEKETTTLSDTADFKSAGAEEPSLVRIALTNPDATPKDRATAQLQVLGLLAPNDFLRAIASGNQPLVRLFLTAGADVDARGDDRRTPLIAAALGRNWDLVARLLKAGANPRLADEHGLTPLMAAAIGGNVPTIHRLLAAGAPLNAMDSKGRLALGYAVALRQSAAVAALLDLQKTLPPAAKGGDDLAAAALESGDRDLLEDILRRLPDGLTWIPAARAEFTKALALRDTIMAPLLMEKFAGPPAESANSQPLLAYAVARHNLDQVRTLLFLGADPNTVVDRPTDTAFRGWVGTSFMRYYLDNTPGLTVLMLAAGLKQTDMVKLLLENGANRNLSTKGKSSFLALYFAAWANSPETIQVLLGQAPSKRDYYIEVSLDEQRVCYYRNGQLVLSSEISTGRDGYPTKPGEYVITDKHLEHHSTLYHNASMPYFMRLSCQAFGLHEGYVTGRPESHGCIRLPGEVARRLFKEAPIGTWVSVK</sequence>
<evidence type="ECO:0000256" key="5">
    <source>
        <dbReference type="ARBA" id="ARBA00022960"/>
    </source>
</evidence>
<dbReference type="InterPro" id="IPR005490">
    <property type="entry name" value="LD_TPept_cat_dom"/>
</dbReference>
<keyword evidence="11" id="KW-0732">Signal</keyword>
<dbReference type="SMART" id="SM00248">
    <property type="entry name" value="ANK"/>
    <property type="match status" value="6"/>
</dbReference>
<name>B4CXC0_9BACT</name>
<feature type="signal peptide" evidence="11">
    <location>
        <begin position="1"/>
        <end position="38"/>
    </location>
</feature>
<feature type="chain" id="PRO_5002802447" evidence="11">
    <location>
        <begin position="39"/>
        <end position="516"/>
    </location>
</feature>
<keyword evidence="14" id="KW-1185">Reference proteome</keyword>
<dbReference type="RefSeq" id="WP_006978537.1">
    <property type="nucleotide sequence ID" value="NZ_ABVL01000003.1"/>
</dbReference>
<dbReference type="PANTHER" id="PTHR24198">
    <property type="entry name" value="ANKYRIN REPEAT AND PROTEIN KINASE DOMAIN-CONTAINING PROTEIN"/>
    <property type="match status" value="1"/>
</dbReference>
<evidence type="ECO:0000256" key="8">
    <source>
        <dbReference type="ARBA" id="ARBA00023316"/>
    </source>
</evidence>